<dbReference type="PANTHER" id="PTHR12886:SF0">
    <property type="entry name" value="GPI MANNOSYLTRANSFERASE 1"/>
    <property type="match status" value="1"/>
</dbReference>
<evidence type="ECO:0000256" key="12">
    <source>
        <dbReference type="ARBA" id="ARBA00093608"/>
    </source>
</evidence>
<dbReference type="GO" id="GO:0005789">
    <property type="term" value="C:endoplasmic reticulum membrane"/>
    <property type="evidence" value="ECO:0007669"/>
    <property type="project" value="UniProtKB-SubCell"/>
</dbReference>
<keyword evidence="4 13" id="KW-0337">GPI-anchor biosynthesis</keyword>
<dbReference type="GO" id="GO:1990529">
    <property type="term" value="C:glycosylphosphatidylinositol-mannosyltransferase I complex"/>
    <property type="evidence" value="ECO:0007669"/>
    <property type="project" value="TreeGrafter"/>
</dbReference>
<comment type="pathway">
    <text evidence="2 13">Glycolipid biosynthesis; glycosylphosphatidylinositol-anchor biosynthesis.</text>
</comment>
<keyword evidence="6 13" id="KW-0808">Transferase</keyword>
<comment type="similarity">
    <text evidence="3 13">Belongs to the PIGM family.</text>
</comment>
<evidence type="ECO:0000256" key="7">
    <source>
        <dbReference type="ARBA" id="ARBA00022692"/>
    </source>
</evidence>
<protein>
    <recommendedName>
        <fullName evidence="12 13">GPI alpha-1,4-mannosyltransferase I, catalytic subunit</fullName>
        <ecNumber evidence="13">2.4.1.-</ecNumber>
    </recommendedName>
    <alternativeName>
        <fullName evidence="13">GPI mannosyltransferase I</fullName>
    </alternativeName>
</protein>
<evidence type="ECO:0000256" key="2">
    <source>
        <dbReference type="ARBA" id="ARBA00004687"/>
    </source>
</evidence>
<keyword evidence="8 13" id="KW-0256">Endoplasmic reticulum</keyword>
<dbReference type="Pfam" id="PF05007">
    <property type="entry name" value="Mannosyl_trans"/>
    <property type="match status" value="1"/>
</dbReference>
<dbReference type="GO" id="GO:0006506">
    <property type="term" value="P:GPI anchor biosynthetic process"/>
    <property type="evidence" value="ECO:0007669"/>
    <property type="project" value="UniProtKB-UniPathway"/>
</dbReference>
<evidence type="ECO:0000256" key="11">
    <source>
        <dbReference type="ARBA" id="ARBA00093408"/>
    </source>
</evidence>
<dbReference type="OrthoDB" id="3821113at2759"/>
<evidence type="ECO:0000256" key="4">
    <source>
        <dbReference type="ARBA" id="ARBA00022502"/>
    </source>
</evidence>
<sequence>MLWQKFLNQGPFVHTLISFSIHIFLILFCEIQDRYLDVKYTDIDYIVFTDGARFLLNGSTPFDRPTYRYTPILALLMTPNLLWFEQFGKLLFTIFDIIGGILIYNIMDRRYSRHYLLWLYNPFTLIISTRGSAESLICTLVLLVIFCFNKKHHLLAGLCFGFVIHFKIYPIIYTLTFYLALSERNSSLFRSLLPNSSKIMFIISTLIGLIIPTYLSYLSCGTIYLNEAWLYHFYRQDFQHNFSPYFYLFQLFDDISIQKIIGLMAFVPQMLLATIIVPIYYNQRTTKSTTTLKSNICMALFLQTYLFVTLNKVITAQYFEWYLCLLPFIVPFVKITWNKWLAIIIIWSFAILQWLLFAYLYEFRQWNILNWLCVASIIFVLLNLFIIIFLHSNFNALDTKKLKAAGICTIKGINMHMKKKLIQIKGLSEAKVDKIKEAAAKICNEFTFMTASEYREKRKMVFKVSTGCQEF</sequence>
<dbReference type="InterPro" id="IPR010995">
    <property type="entry name" value="DNA_repair_Rad51/TF_NusA_a-hlx"/>
</dbReference>
<name>A0A1Y3B7Y3_EURMA</name>
<evidence type="ECO:0000256" key="13">
    <source>
        <dbReference type="RuleBase" id="RU365064"/>
    </source>
</evidence>
<keyword evidence="5 13" id="KW-0328">Glycosyltransferase</keyword>
<dbReference type="GO" id="GO:0000166">
    <property type="term" value="F:nucleotide binding"/>
    <property type="evidence" value="ECO:0007669"/>
    <property type="project" value="InterPro"/>
</dbReference>
<feature type="transmembrane region" description="Helical" evidence="13">
    <location>
        <begin position="260"/>
        <end position="280"/>
    </location>
</feature>
<evidence type="ECO:0000256" key="10">
    <source>
        <dbReference type="ARBA" id="ARBA00023136"/>
    </source>
</evidence>
<dbReference type="GO" id="GO:0004376">
    <property type="term" value="F:GPI mannosyltransferase activity"/>
    <property type="evidence" value="ECO:0007669"/>
    <property type="project" value="InterPro"/>
</dbReference>
<evidence type="ECO:0000256" key="9">
    <source>
        <dbReference type="ARBA" id="ARBA00022989"/>
    </source>
</evidence>
<feature type="transmembrane region" description="Helical" evidence="13">
    <location>
        <begin position="119"/>
        <end position="148"/>
    </location>
</feature>
<dbReference type="AlphaFoldDB" id="A0A1Y3B7Y3"/>
<feature type="transmembrane region" description="Helical" evidence="13">
    <location>
        <begin position="90"/>
        <end position="107"/>
    </location>
</feature>
<dbReference type="PANTHER" id="PTHR12886">
    <property type="entry name" value="PIG-M MANNOSYLTRANSFERASE"/>
    <property type="match status" value="1"/>
</dbReference>
<keyword evidence="7 13" id="KW-0812">Transmembrane</keyword>
<evidence type="ECO:0000313" key="14">
    <source>
        <dbReference type="EMBL" id="OTF76952.1"/>
    </source>
</evidence>
<evidence type="ECO:0000256" key="5">
    <source>
        <dbReference type="ARBA" id="ARBA00022676"/>
    </source>
</evidence>
<feature type="non-terminal residue" evidence="14">
    <location>
        <position position="471"/>
    </location>
</feature>
<feature type="transmembrane region" description="Helical" evidence="13">
    <location>
        <begin position="340"/>
        <end position="362"/>
    </location>
</feature>
<dbReference type="SUPFAM" id="SSF47794">
    <property type="entry name" value="Rad51 N-terminal domain-like"/>
    <property type="match status" value="1"/>
</dbReference>
<dbReference type="EC" id="2.4.1.-" evidence="13"/>
<feature type="transmembrane region" description="Helical" evidence="13">
    <location>
        <begin position="368"/>
        <end position="390"/>
    </location>
</feature>
<evidence type="ECO:0000256" key="3">
    <source>
        <dbReference type="ARBA" id="ARBA00011071"/>
    </source>
</evidence>
<organism evidence="14 15">
    <name type="scientific">Euroglyphus maynei</name>
    <name type="common">Mayne's house dust mite</name>
    <dbReference type="NCBI Taxonomy" id="6958"/>
    <lineage>
        <taxon>Eukaryota</taxon>
        <taxon>Metazoa</taxon>
        <taxon>Ecdysozoa</taxon>
        <taxon>Arthropoda</taxon>
        <taxon>Chelicerata</taxon>
        <taxon>Arachnida</taxon>
        <taxon>Acari</taxon>
        <taxon>Acariformes</taxon>
        <taxon>Sarcoptiformes</taxon>
        <taxon>Astigmata</taxon>
        <taxon>Psoroptidia</taxon>
        <taxon>Analgoidea</taxon>
        <taxon>Pyroglyphidae</taxon>
        <taxon>Pyroglyphinae</taxon>
        <taxon>Euroglyphus</taxon>
    </lineage>
</organism>
<keyword evidence="15" id="KW-1185">Reference proteome</keyword>
<dbReference type="InterPro" id="IPR007704">
    <property type="entry name" value="PIG-M"/>
</dbReference>
<gene>
    <name evidence="14" type="ORF">BLA29_003403</name>
</gene>
<dbReference type="GO" id="GO:0051751">
    <property type="term" value="F:alpha-1,4-mannosyltransferase activity"/>
    <property type="evidence" value="ECO:0007669"/>
    <property type="project" value="InterPro"/>
</dbReference>
<comment type="function">
    <text evidence="11 13">Catalytic subunit of the glycosylphosphatidylinositol-mannosyltransferase I complex which catalyzes the transfer of the first mannose, via an alpha-1,4 bond from a dolichol-phosphate-mannose (Dol-P-Man) to the glucosaminyl acyl phosphatidylinositol (GlcN-(acyl)PI) intermediate to generate alpha-D-Man-(1-&gt;4)-alpha-D-GlcN-(1-&gt;6)-(1-radyl,2-acyl-sn-glycero-3-phospho)-2-acyl-inositol and participates in the sixth step of the glycosylphosphatidylinositol-anchor biosynthesis.</text>
</comment>
<evidence type="ECO:0000256" key="8">
    <source>
        <dbReference type="ARBA" id="ARBA00022824"/>
    </source>
</evidence>
<feature type="transmembrane region" description="Helical" evidence="13">
    <location>
        <begin position="316"/>
        <end position="333"/>
    </location>
</feature>
<dbReference type="Proteomes" id="UP000194236">
    <property type="component" value="Unassembled WGS sequence"/>
</dbReference>
<feature type="transmembrane region" description="Helical" evidence="13">
    <location>
        <begin position="201"/>
        <end position="225"/>
    </location>
</feature>
<dbReference type="Gene3D" id="1.10.150.20">
    <property type="entry name" value="5' to 3' exonuclease, C-terminal subdomain"/>
    <property type="match status" value="1"/>
</dbReference>
<feature type="transmembrane region" description="Helical" evidence="13">
    <location>
        <begin position="154"/>
        <end position="181"/>
    </location>
</feature>
<evidence type="ECO:0000256" key="6">
    <source>
        <dbReference type="ARBA" id="ARBA00022679"/>
    </source>
</evidence>
<comment type="caution">
    <text evidence="14">The sequence shown here is derived from an EMBL/GenBank/DDBJ whole genome shotgun (WGS) entry which is preliminary data.</text>
</comment>
<evidence type="ECO:0000256" key="1">
    <source>
        <dbReference type="ARBA" id="ARBA00004477"/>
    </source>
</evidence>
<dbReference type="UniPathway" id="UPA00196"/>
<feature type="transmembrane region" description="Helical" evidence="13">
    <location>
        <begin position="12"/>
        <end position="29"/>
    </location>
</feature>
<comment type="subcellular location">
    <subcellularLocation>
        <location evidence="1 13">Endoplasmic reticulum membrane</location>
        <topology evidence="1 13">Multi-pass membrane protein</topology>
    </subcellularLocation>
</comment>
<keyword evidence="9 13" id="KW-1133">Transmembrane helix</keyword>
<evidence type="ECO:0000313" key="15">
    <source>
        <dbReference type="Proteomes" id="UP000194236"/>
    </source>
</evidence>
<keyword evidence="10 13" id="KW-0472">Membrane</keyword>
<dbReference type="EMBL" id="MUJZ01035048">
    <property type="protein sequence ID" value="OTF76952.1"/>
    <property type="molecule type" value="Genomic_DNA"/>
</dbReference>
<reference evidence="14 15" key="1">
    <citation type="submission" date="2017-03" db="EMBL/GenBank/DDBJ databases">
        <title>Genome Survey of Euroglyphus maynei.</title>
        <authorList>
            <person name="Arlian L.G."/>
            <person name="Morgan M.S."/>
            <person name="Rider S.D."/>
        </authorList>
    </citation>
    <scope>NUCLEOTIDE SEQUENCE [LARGE SCALE GENOMIC DNA]</scope>
    <source>
        <strain evidence="14">Arlian Lab</strain>
        <tissue evidence="14">Whole body</tissue>
    </source>
</reference>
<proteinExistence type="inferred from homology"/>
<accession>A0A1Y3B7Y3</accession>